<dbReference type="Proteomes" id="UP001062901">
    <property type="component" value="Unassembled WGS sequence"/>
</dbReference>
<gene>
    <name evidence="2" type="ORF">AA15669_0047</name>
</gene>
<dbReference type="InterPro" id="IPR000835">
    <property type="entry name" value="HTH_MarR-typ"/>
</dbReference>
<dbReference type="PRINTS" id="PR00598">
    <property type="entry name" value="HTHMARR"/>
</dbReference>
<accession>A0ABQ0NVV7</accession>
<feature type="domain" description="HTH marR-type" evidence="1">
    <location>
        <begin position="23"/>
        <end position="155"/>
    </location>
</feature>
<sequence>MALHFSKGTSAAEAHLYLREAPMRQTFEAFMLAWRVLTEACEPVLAEYGLGRAHHRILFFVGSYTDITPSILLKRLGITKQSLGRALGELKAQNLLEQVNDKQDRRRKPIRLTAKGRDVESRLFASVRAVMTQSYRHVDGSQVEGFRSVLAALMSVEDEKSPHQQAGEAQSL</sequence>
<dbReference type="EMBL" id="BAQD01000001">
    <property type="protein sequence ID" value="GBQ04586.1"/>
    <property type="molecule type" value="Genomic_DNA"/>
</dbReference>
<dbReference type="PANTHER" id="PTHR33164:SF44">
    <property type="entry name" value="TRANSCRIPTIONAL REGULATORY PROTEIN"/>
    <property type="match status" value="1"/>
</dbReference>
<name>A0ABQ0NVV7_9PROT</name>
<dbReference type="InterPro" id="IPR036388">
    <property type="entry name" value="WH-like_DNA-bd_sf"/>
</dbReference>
<reference evidence="2" key="1">
    <citation type="submission" date="2013-04" db="EMBL/GenBank/DDBJ databases">
        <title>The genome sequencing project of 58 acetic acid bacteria.</title>
        <authorList>
            <person name="Okamoto-Kainuma A."/>
            <person name="Ishikawa M."/>
            <person name="Umino S."/>
            <person name="Koizumi Y."/>
            <person name="Shiwa Y."/>
            <person name="Yoshikawa H."/>
            <person name="Matsutani M."/>
            <person name="Matsushita K."/>
        </authorList>
    </citation>
    <scope>NUCLEOTIDE SEQUENCE</scope>
    <source>
        <strain evidence="2">DSM 15669</strain>
    </source>
</reference>
<dbReference type="InterPro" id="IPR036390">
    <property type="entry name" value="WH_DNA-bd_sf"/>
</dbReference>
<evidence type="ECO:0000259" key="1">
    <source>
        <dbReference type="PROSITE" id="PS50995"/>
    </source>
</evidence>
<proteinExistence type="predicted"/>
<dbReference type="RefSeq" id="WP_018979665.1">
    <property type="nucleotide sequence ID" value="NZ_BAQD01000001.1"/>
</dbReference>
<dbReference type="PROSITE" id="PS50995">
    <property type="entry name" value="HTH_MARR_2"/>
    <property type="match status" value="1"/>
</dbReference>
<dbReference type="Pfam" id="PF12802">
    <property type="entry name" value="MarR_2"/>
    <property type="match status" value="1"/>
</dbReference>
<keyword evidence="3" id="KW-1185">Reference proteome</keyword>
<dbReference type="SMART" id="SM00347">
    <property type="entry name" value="HTH_MARR"/>
    <property type="match status" value="1"/>
</dbReference>
<organism evidence="2 3">
    <name type="scientific">Saccharibacter floricola DSM 15669</name>
    <dbReference type="NCBI Taxonomy" id="1123227"/>
    <lineage>
        <taxon>Bacteria</taxon>
        <taxon>Pseudomonadati</taxon>
        <taxon>Pseudomonadota</taxon>
        <taxon>Alphaproteobacteria</taxon>
        <taxon>Acetobacterales</taxon>
        <taxon>Acetobacteraceae</taxon>
        <taxon>Saccharibacter</taxon>
    </lineage>
</organism>
<protein>
    <submittedName>
        <fullName evidence="2">MarR family transcriptional regulator</fullName>
    </submittedName>
</protein>
<evidence type="ECO:0000313" key="2">
    <source>
        <dbReference type="EMBL" id="GBQ04586.1"/>
    </source>
</evidence>
<dbReference type="InterPro" id="IPR039422">
    <property type="entry name" value="MarR/SlyA-like"/>
</dbReference>
<dbReference type="SUPFAM" id="SSF46785">
    <property type="entry name" value="Winged helix' DNA-binding domain"/>
    <property type="match status" value="1"/>
</dbReference>
<dbReference type="Gene3D" id="1.10.10.10">
    <property type="entry name" value="Winged helix-like DNA-binding domain superfamily/Winged helix DNA-binding domain"/>
    <property type="match status" value="1"/>
</dbReference>
<evidence type="ECO:0000313" key="3">
    <source>
        <dbReference type="Proteomes" id="UP001062901"/>
    </source>
</evidence>
<comment type="caution">
    <text evidence="2">The sequence shown here is derived from an EMBL/GenBank/DDBJ whole genome shotgun (WGS) entry which is preliminary data.</text>
</comment>
<dbReference type="PANTHER" id="PTHR33164">
    <property type="entry name" value="TRANSCRIPTIONAL REGULATOR, MARR FAMILY"/>
    <property type="match status" value="1"/>
</dbReference>